<reference evidence="3 4" key="1">
    <citation type="journal article" date="2007" name="Nature">
        <title>Evolution of genes and genomes on the Drosophila phylogeny.</title>
        <authorList>
            <consortium name="Drosophila 12 Genomes Consortium"/>
            <person name="Clark A.G."/>
            <person name="Eisen M.B."/>
            <person name="Smith D.R."/>
            <person name="Bergman C.M."/>
            <person name="Oliver B."/>
            <person name="Markow T.A."/>
            <person name="Kaufman T.C."/>
            <person name="Kellis M."/>
            <person name="Gelbart W."/>
            <person name="Iyer V.N."/>
            <person name="Pollard D.A."/>
            <person name="Sackton T.B."/>
            <person name="Larracuente A.M."/>
            <person name="Singh N.D."/>
            <person name="Abad J.P."/>
            <person name="Abt D.N."/>
            <person name="Adryan B."/>
            <person name="Aguade M."/>
            <person name="Akashi H."/>
            <person name="Anderson W.W."/>
            <person name="Aquadro C.F."/>
            <person name="Ardell D.H."/>
            <person name="Arguello R."/>
            <person name="Artieri C.G."/>
            <person name="Barbash D.A."/>
            <person name="Barker D."/>
            <person name="Barsanti P."/>
            <person name="Batterham P."/>
            <person name="Batzoglou S."/>
            <person name="Begun D."/>
            <person name="Bhutkar A."/>
            <person name="Blanco E."/>
            <person name="Bosak S.A."/>
            <person name="Bradley R.K."/>
            <person name="Brand A.D."/>
            <person name="Brent M.R."/>
            <person name="Brooks A.N."/>
            <person name="Brown R.H."/>
            <person name="Butlin R.K."/>
            <person name="Caggese C."/>
            <person name="Calvi B.R."/>
            <person name="Bernardo de Carvalho A."/>
            <person name="Caspi A."/>
            <person name="Castrezana S."/>
            <person name="Celniker S.E."/>
            <person name="Chang J.L."/>
            <person name="Chapple C."/>
            <person name="Chatterji S."/>
            <person name="Chinwalla A."/>
            <person name="Civetta A."/>
            <person name="Clifton S.W."/>
            <person name="Comeron J.M."/>
            <person name="Costello J.C."/>
            <person name="Coyne J.A."/>
            <person name="Daub J."/>
            <person name="David R.G."/>
            <person name="Delcher A.L."/>
            <person name="Delehaunty K."/>
            <person name="Do C.B."/>
            <person name="Ebling H."/>
            <person name="Edwards K."/>
            <person name="Eickbush T."/>
            <person name="Evans J.D."/>
            <person name="Filipski A."/>
            <person name="Findeiss S."/>
            <person name="Freyhult E."/>
            <person name="Fulton L."/>
            <person name="Fulton R."/>
            <person name="Garcia A.C."/>
            <person name="Gardiner A."/>
            <person name="Garfield D.A."/>
            <person name="Garvin B.E."/>
            <person name="Gibson G."/>
            <person name="Gilbert D."/>
            <person name="Gnerre S."/>
            <person name="Godfrey J."/>
            <person name="Good R."/>
            <person name="Gotea V."/>
            <person name="Gravely B."/>
            <person name="Greenberg A.J."/>
            <person name="Griffiths-Jones S."/>
            <person name="Gross S."/>
            <person name="Guigo R."/>
            <person name="Gustafson E.A."/>
            <person name="Haerty W."/>
            <person name="Hahn M.W."/>
            <person name="Halligan D.L."/>
            <person name="Halpern A.L."/>
            <person name="Halter G.M."/>
            <person name="Han M.V."/>
            <person name="Heger A."/>
            <person name="Hillier L."/>
            <person name="Hinrichs A.S."/>
            <person name="Holmes I."/>
            <person name="Hoskins R.A."/>
            <person name="Hubisz M.J."/>
            <person name="Hultmark D."/>
            <person name="Huntley M.A."/>
            <person name="Jaffe D.B."/>
            <person name="Jagadeeshan S."/>
            <person name="Jeck W.R."/>
            <person name="Johnson J."/>
            <person name="Jones C.D."/>
            <person name="Jordan W.C."/>
            <person name="Karpen G.H."/>
            <person name="Kataoka E."/>
            <person name="Keightley P.D."/>
            <person name="Kheradpour P."/>
            <person name="Kirkness E.F."/>
            <person name="Koerich L.B."/>
            <person name="Kristiansen K."/>
            <person name="Kudrna D."/>
            <person name="Kulathinal R.J."/>
            <person name="Kumar S."/>
            <person name="Kwok R."/>
            <person name="Lander E."/>
            <person name="Langley C.H."/>
            <person name="Lapoint R."/>
            <person name="Lazzaro B.P."/>
            <person name="Lee S.J."/>
            <person name="Levesque L."/>
            <person name="Li R."/>
            <person name="Lin C.F."/>
            <person name="Lin M.F."/>
            <person name="Lindblad-Toh K."/>
            <person name="Llopart A."/>
            <person name="Long M."/>
            <person name="Low L."/>
            <person name="Lozovsky E."/>
            <person name="Lu J."/>
            <person name="Luo M."/>
            <person name="Machado C.A."/>
            <person name="Makalowski W."/>
            <person name="Marzo M."/>
            <person name="Matsuda M."/>
            <person name="Matzkin L."/>
            <person name="McAllister B."/>
            <person name="McBride C.S."/>
            <person name="McKernan B."/>
            <person name="McKernan K."/>
            <person name="Mendez-Lago M."/>
            <person name="Minx P."/>
            <person name="Mollenhauer M.U."/>
            <person name="Montooth K."/>
            <person name="Mount S.M."/>
            <person name="Mu X."/>
            <person name="Myers E."/>
            <person name="Negre B."/>
            <person name="Newfeld S."/>
            <person name="Nielsen R."/>
            <person name="Noor M.A."/>
            <person name="O'Grady P."/>
            <person name="Pachter L."/>
            <person name="Papaceit M."/>
            <person name="Parisi M.J."/>
            <person name="Parisi M."/>
            <person name="Parts L."/>
            <person name="Pedersen J.S."/>
            <person name="Pesole G."/>
            <person name="Phillippy A.M."/>
            <person name="Ponting C.P."/>
            <person name="Pop M."/>
            <person name="Porcelli D."/>
            <person name="Powell J.R."/>
            <person name="Prohaska S."/>
            <person name="Pruitt K."/>
            <person name="Puig M."/>
            <person name="Quesneville H."/>
            <person name="Ram K.R."/>
            <person name="Rand D."/>
            <person name="Rasmussen M.D."/>
            <person name="Reed L.K."/>
            <person name="Reenan R."/>
            <person name="Reily A."/>
            <person name="Remington K.A."/>
            <person name="Rieger T.T."/>
            <person name="Ritchie M.G."/>
            <person name="Robin C."/>
            <person name="Rogers Y.H."/>
            <person name="Rohde C."/>
            <person name="Rozas J."/>
            <person name="Rubenfield M.J."/>
            <person name="Ruiz A."/>
            <person name="Russo S."/>
            <person name="Salzberg S.L."/>
            <person name="Sanchez-Gracia A."/>
            <person name="Saranga D.J."/>
            <person name="Sato H."/>
            <person name="Schaeffer S.W."/>
            <person name="Schatz M.C."/>
            <person name="Schlenke T."/>
            <person name="Schwartz R."/>
            <person name="Segarra C."/>
            <person name="Singh R.S."/>
            <person name="Sirot L."/>
            <person name="Sirota M."/>
            <person name="Sisneros N.B."/>
            <person name="Smith C.D."/>
            <person name="Smith T.F."/>
            <person name="Spieth J."/>
            <person name="Stage D.E."/>
            <person name="Stark A."/>
            <person name="Stephan W."/>
            <person name="Strausberg R.L."/>
            <person name="Strempel S."/>
            <person name="Sturgill D."/>
            <person name="Sutton G."/>
            <person name="Sutton G.G."/>
            <person name="Tao W."/>
            <person name="Teichmann S."/>
            <person name="Tobari Y.N."/>
            <person name="Tomimura Y."/>
            <person name="Tsolas J.M."/>
            <person name="Valente V.L."/>
            <person name="Venter E."/>
            <person name="Venter J.C."/>
            <person name="Vicario S."/>
            <person name="Vieira F.G."/>
            <person name="Vilella A.J."/>
            <person name="Villasante A."/>
            <person name="Walenz B."/>
            <person name="Wang J."/>
            <person name="Wasserman M."/>
            <person name="Watts T."/>
            <person name="Wilson D."/>
            <person name="Wilson R.K."/>
            <person name="Wing R.A."/>
            <person name="Wolfner M.F."/>
            <person name="Wong A."/>
            <person name="Wong G.K."/>
            <person name="Wu C.I."/>
            <person name="Wu G."/>
            <person name="Yamamoto D."/>
            <person name="Yang H.P."/>
            <person name="Yang S.P."/>
            <person name="Yorke J.A."/>
            <person name="Yoshida K."/>
            <person name="Zdobnov E."/>
            <person name="Zhang P."/>
            <person name="Zhang Y."/>
            <person name="Zimin A.V."/>
            <person name="Baldwin J."/>
            <person name="Abdouelleil A."/>
            <person name="Abdulkadir J."/>
            <person name="Abebe A."/>
            <person name="Abera B."/>
            <person name="Abreu J."/>
            <person name="Acer S.C."/>
            <person name="Aftuck L."/>
            <person name="Alexander A."/>
            <person name="An P."/>
            <person name="Anderson E."/>
            <person name="Anderson S."/>
            <person name="Arachi H."/>
            <person name="Azer M."/>
            <person name="Bachantsang P."/>
            <person name="Barry A."/>
            <person name="Bayul T."/>
            <person name="Berlin A."/>
            <person name="Bessette D."/>
            <person name="Bloom T."/>
            <person name="Blye J."/>
            <person name="Boguslavskiy L."/>
            <person name="Bonnet C."/>
            <person name="Boukhgalter B."/>
            <person name="Bourzgui I."/>
            <person name="Brown A."/>
            <person name="Cahill P."/>
            <person name="Channer S."/>
            <person name="Cheshatsang Y."/>
            <person name="Chuda L."/>
            <person name="Citroen M."/>
            <person name="Collymore A."/>
            <person name="Cooke P."/>
            <person name="Costello M."/>
            <person name="D'Aco K."/>
            <person name="Daza R."/>
            <person name="De Haan G."/>
            <person name="DeGray S."/>
            <person name="DeMaso C."/>
            <person name="Dhargay N."/>
            <person name="Dooley K."/>
            <person name="Dooley E."/>
            <person name="Doricent M."/>
            <person name="Dorje P."/>
            <person name="Dorjee K."/>
            <person name="Dupes A."/>
            <person name="Elong R."/>
            <person name="Falk J."/>
            <person name="Farina A."/>
            <person name="Faro S."/>
            <person name="Ferguson D."/>
            <person name="Fisher S."/>
            <person name="Foley C.D."/>
            <person name="Franke A."/>
            <person name="Friedrich D."/>
            <person name="Gadbois L."/>
            <person name="Gearin G."/>
            <person name="Gearin C.R."/>
            <person name="Giannoukos G."/>
            <person name="Goode T."/>
            <person name="Graham J."/>
            <person name="Grandbois E."/>
            <person name="Grewal S."/>
            <person name="Gyaltsen K."/>
            <person name="Hafez N."/>
            <person name="Hagos B."/>
            <person name="Hall J."/>
            <person name="Henson C."/>
            <person name="Hollinger A."/>
            <person name="Honan T."/>
            <person name="Huard M.D."/>
            <person name="Hughes L."/>
            <person name="Hurhula B."/>
            <person name="Husby M.E."/>
            <person name="Kamat A."/>
            <person name="Kanga B."/>
            <person name="Kashin S."/>
            <person name="Khazanovich D."/>
            <person name="Kisner P."/>
            <person name="Lance K."/>
            <person name="Lara M."/>
            <person name="Lee W."/>
            <person name="Lennon N."/>
            <person name="Letendre F."/>
            <person name="LeVine R."/>
            <person name="Lipovsky A."/>
            <person name="Liu X."/>
            <person name="Liu J."/>
            <person name="Liu S."/>
            <person name="Lokyitsang T."/>
            <person name="Lokyitsang Y."/>
            <person name="Lubonja R."/>
            <person name="Lui A."/>
            <person name="MacDonald P."/>
            <person name="Magnisalis V."/>
            <person name="Maru K."/>
            <person name="Matthews C."/>
            <person name="McCusker W."/>
            <person name="McDonough S."/>
            <person name="Mehta T."/>
            <person name="Meldrim J."/>
            <person name="Meneus L."/>
            <person name="Mihai O."/>
            <person name="Mihalev A."/>
            <person name="Mihova T."/>
            <person name="Mittelman R."/>
            <person name="Mlenga V."/>
            <person name="Montmayeur A."/>
            <person name="Mulrain L."/>
            <person name="Navidi A."/>
            <person name="Naylor J."/>
            <person name="Negash T."/>
            <person name="Nguyen T."/>
            <person name="Nguyen N."/>
            <person name="Nicol R."/>
            <person name="Norbu C."/>
            <person name="Norbu N."/>
            <person name="Novod N."/>
            <person name="O'Neill B."/>
            <person name="Osman S."/>
            <person name="Markiewicz E."/>
            <person name="Oyono O.L."/>
            <person name="Patti C."/>
            <person name="Phunkhang P."/>
            <person name="Pierre F."/>
            <person name="Priest M."/>
            <person name="Raghuraman S."/>
            <person name="Rege F."/>
            <person name="Reyes R."/>
            <person name="Rise C."/>
            <person name="Rogov P."/>
            <person name="Ross K."/>
            <person name="Ryan E."/>
            <person name="Settipalli S."/>
            <person name="Shea T."/>
            <person name="Sherpa N."/>
            <person name="Shi L."/>
            <person name="Shih D."/>
            <person name="Sparrow T."/>
            <person name="Spaulding J."/>
            <person name="Stalker J."/>
            <person name="Stange-Thomann N."/>
            <person name="Stavropoulos S."/>
            <person name="Stone C."/>
            <person name="Strader C."/>
            <person name="Tesfaye S."/>
            <person name="Thomson T."/>
            <person name="Thoulutsang Y."/>
            <person name="Thoulutsang D."/>
            <person name="Topham K."/>
            <person name="Topping I."/>
            <person name="Tsamla T."/>
            <person name="Vassiliev H."/>
            <person name="Vo A."/>
            <person name="Wangchuk T."/>
            <person name="Wangdi T."/>
            <person name="Weiand M."/>
            <person name="Wilkinson J."/>
            <person name="Wilson A."/>
            <person name="Yadav S."/>
            <person name="Young G."/>
            <person name="Yu Q."/>
            <person name="Zembek L."/>
            <person name="Zhong D."/>
            <person name="Zimmer A."/>
            <person name="Zwirko Z."/>
            <person name="Jaffe D.B."/>
            <person name="Alvarez P."/>
            <person name="Brockman W."/>
            <person name="Butler J."/>
            <person name="Chin C."/>
            <person name="Gnerre S."/>
            <person name="Grabherr M."/>
            <person name="Kleber M."/>
            <person name="Mauceli E."/>
            <person name="MacCallum I."/>
        </authorList>
    </citation>
    <scope>NUCLEOTIDE SEQUENCE [LARGE SCALE GENOMIC DNA]</scope>
    <source>
        <strain evidence="4">Tucson 14024-0371.13</strain>
    </source>
</reference>
<sequence length="122" mass="13471">MMPNAVNPLMLCIFCLALGLLAIEARSRPGGDDRIVFPKDEDSPSVHFHYPKANMTKTTSTTEAPTTSTVRNTEPTVLPTTEEEDNGNSTAIPIIINRILIDTDKKCRDGYELHAQRCRKAA</sequence>
<proteinExistence type="predicted"/>
<dbReference type="AlphaFoldDB" id="B3MD50"/>
<dbReference type="OrthoDB" id="7863876at2759"/>
<dbReference type="GO" id="GO:0009611">
    <property type="term" value="P:response to wounding"/>
    <property type="evidence" value="ECO:0007669"/>
    <property type="project" value="EnsemblMetazoa"/>
</dbReference>
<dbReference type="GO" id="GO:0002225">
    <property type="term" value="P:positive regulation of antimicrobial peptide production"/>
    <property type="evidence" value="ECO:0007669"/>
    <property type="project" value="EnsemblMetazoa"/>
</dbReference>
<feature type="compositionally biased region" description="Low complexity" evidence="1">
    <location>
        <begin position="56"/>
        <end position="80"/>
    </location>
</feature>
<dbReference type="EMBL" id="CH902619">
    <property type="protein sequence ID" value="EDV37383.1"/>
    <property type="molecule type" value="Genomic_DNA"/>
</dbReference>
<feature type="compositionally biased region" description="Basic and acidic residues" evidence="1">
    <location>
        <begin position="31"/>
        <end position="44"/>
    </location>
</feature>
<dbReference type="GO" id="GO:0005125">
    <property type="term" value="F:cytokine activity"/>
    <property type="evidence" value="ECO:0007669"/>
    <property type="project" value="EnsemblMetazoa"/>
</dbReference>
<evidence type="ECO:0000313" key="3">
    <source>
        <dbReference type="EMBL" id="EDV37383.1"/>
    </source>
</evidence>
<evidence type="ECO:0000313" key="4">
    <source>
        <dbReference type="Proteomes" id="UP000007801"/>
    </source>
</evidence>
<feature type="region of interest" description="Disordered" evidence="1">
    <location>
        <begin position="31"/>
        <end position="89"/>
    </location>
</feature>
<dbReference type="eggNOG" id="ENOG502R26R">
    <property type="taxonomic scope" value="Eukaryota"/>
</dbReference>
<dbReference type="FunCoup" id="B3MD50">
    <property type="interactions" value="40"/>
</dbReference>
<dbReference type="PhylomeDB" id="B3MD50"/>
<dbReference type="GO" id="GO:0071230">
    <property type="term" value="P:cellular response to amino acid stimulus"/>
    <property type="evidence" value="ECO:0007669"/>
    <property type="project" value="EnsemblMetazoa"/>
</dbReference>
<keyword evidence="4" id="KW-1185">Reference proteome</keyword>
<evidence type="ECO:0000256" key="1">
    <source>
        <dbReference type="SAM" id="MobiDB-lite"/>
    </source>
</evidence>
<gene>
    <name evidence="3" type="primary">Dana\GF11445</name>
    <name evidence="3" type="synonym">dana_GLEANR_11502</name>
    <name evidence="3" type="ORF">GF11445</name>
</gene>
<dbReference type="GO" id="GO:0045926">
    <property type="term" value="P:negative regulation of growth"/>
    <property type="evidence" value="ECO:0007669"/>
    <property type="project" value="EnsemblMetazoa"/>
</dbReference>
<dbReference type="Proteomes" id="UP000007801">
    <property type="component" value="Unassembled WGS sequence"/>
</dbReference>
<dbReference type="GO" id="GO:0040018">
    <property type="term" value="P:positive regulation of multicellular organism growth"/>
    <property type="evidence" value="ECO:0007669"/>
    <property type="project" value="EnsemblMetazoa"/>
</dbReference>
<evidence type="ECO:0000256" key="2">
    <source>
        <dbReference type="SAM" id="SignalP"/>
    </source>
</evidence>
<dbReference type="InParanoid" id="B3MD50"/>
<dbReference type="OMA" id="TTQKCKP"/>
<dbReference type="STRING" id="7217.B3MD50"/>
<dbReference type="HOGENOM" id="CLU_155443_0_0_1"/>
<accession>B3MD50</accession>
<dbReference type="GO" id="GO:0046330">
    <property type="term" value="P:positive regulation of JNK cascade"/>
    <property type="evidence" value="ECO:0007669"/>
    <property type="project" value="EnsemblMetazoa"/>
</dbReference>
<dbReference type="GO" id="GO:0034112">
    <property type="term" value="P:positive regulation of homotypic cell-cell adhesion"/>
    <property type="evidence" value="ECO:0007669"/>
    <property type="project" value="EnsemblMetazoa"/>
</dbReference>
<feature type="chain" id="PRO_5002792950" evidence="2">
    <location>
        <begin position="28"/>
        <end position="122"/>
    </location>
</feature>
<dbReference type="GO" id="GO:0090277">
    <property type="term" value="P:positive regulation of peptide hormone secretion"/>
    <property type="evidence" value="ECO:0007669"/>
    <property type="project" value="EnsemblMetazoa"/>
</dbReference>
<dbReference type="GO" id="GO:0007200">
    <property type="term" value="P:phospholipase C-activating G protein-coupled receptor signaling pathway"/>
    <property type="evidence" value="ECO:0007669"/>
    <property type="project" value="EnsemblMetazoa"/>
</dbReference>
<keyword evidence="2" id="KW-0732">Signal</keyword>
<organism evidence="3 4">
    <name type="scientific">Drosophila ananassae</name>
    <name type="common">Fruit fly</name>
    <dbReference type="NCBI Taxonomy" id="7217"/>
    <lineage>
        <taxon>Eukaryota</taxon>
        <taxon>Metazoa</taxon>
        <taxon>Ecdysozoa</taxon>
        <taxon>Arthropoda</taxon>
        <taxon>Hexapoda</taxon>
        <taxon>Insecta</taxon>
        <taxon>Pterygota</taxon>
        <taxon>Neoptera</taxon>
        <taxon>Endopterygota</taxon>
        <taxon>Diptera</taxon>
        <taxon>Brachycera</taxon>
        <taxon>Muscomorpha</taxon>
        <taxon>Ephydroidea</taxon>
        <taxon>Drosophilidae</taxon>
        <taxon>Drosophila</taxon>
        <taxon>Sophophora</taxon>
    </lineage>
</organism>
<name>B3MD50_DROAN</name>
<protein>
    <submittedName>
        <fullName evidence="3">Uncharacterized protein</fullName>
    </submittedName>
</protein>
<feature type="signal peptide" evidence="2">
    <location>
        <begin position="1"/>
        <end position="27"/>
    </location>
</feature>